<reference evidence="1" key="1">
    <citation type="journal article" date="2015" name="Genome Biol. Evol.">
        <title>Organellar Genomes of White Spruce (Picea glauca): Assembly and Annotation.</title>
        <authorList>
            <person name="Jackman S.D."/>
            <person name="Warren R.L."/>
            <person name="Gibb E.A."/>
            <person name="Vandervalk B.P."/>
            <person name="Mohamadi H."/>
            <person name="Chu J."/>
            <person name="Raymond A."/>
            <person name="Pleasance S."/>
            <person name="Coope R."/>
            <person name="Wildung M.R."/>
            <person name="Ritland C.E."/>
            <person name="Bousquet J."/>
            <person name="Jones S.J."/>
            <person name="Bohlmann J."/>
            <person name="Birol I."/>
        </authorList>
    </citation>
    <scope>NUCLEOTIDE SEQUENCE [LARGE SCALE GENOMIC DNA]</scope>
    <source>
        <tissue evidence="1">Flushing bud</tissue>
    </source>
</reference>
<accession>A0A101LWL9</accession>
<gene>
    <name evidence="1" type="ORF">ABT39_MTgene1402</name>
</gene>
<protein>
    <recommendedName>
        <fullName evidence="2">GAG-pre-integrase domain-containing protein</fullName>
    </recommendedName>
</protein>
<sequence length="62" mass="7278">MLYKNSISIEPMLYKISMLELTFFHLLWHRRLGHVFSPRLRYFISTGMLGSVPNIEISTCMG</sequence>
<dbReference type="AlphaFoldDB" id="A0A101LWL9"/>
<dbReference type="EMBL" id="LKAM01000010">
    <property type="protein sequence ID" value="KUM46722.1"/>
    <property type="molecule type" value="Genomic_DNA"/>
</dbReference>
<evidence type="ECO:0000313" key="1">
    <source>
        <dbReference type="EMBL" id="KUM46722.1"/>
    </source>
</evidence>
<name>A0A101LWL9_PICGL</name>
<keyword evidence="1" id="KW-0496">Mitochondrion</keyword>
<geneLocation type="mitochondrion" evidence="1"/>
<evidence type="ECO:0008006" key="2">
    <source>
        <dbReference type="Google" id="ProtNLM"/>
    </source>
</evidence>
<comment type="caution">
    <text evidence="1">The sequence shown here is derived from an EMBL/GenBank/DDBJ whole genome shotgun (WGS) entry which is preliminary data.</text>
</comment>
<proteinExistence type="predicted"/>
<organism evidence="1">
    <name type="scientific">Picea glauca</name>
    <name type="common">White spruce</name>
    <name type="synonym">Pinus glauca</name>
    <dbReference type="NCBI Taxonomy" id="3330"/>
    <lineage>
        <taxon>Eukaryota</taxon>
        <taxon>Viridiplantae</taxon>
        <taxon>Streptophyta</taxon>
        <taxon>Embryophyta</taxon>
        <taxon>Tracheophyta</taxon>
        <taxon>Spermatophyta</taxon>
        <taxon>Pinopsida</taxon>
        <taxon>Pinidae</taxon>
        <taxon>Conifers I</taxon>
        <taxon>Pinales</taxon>
        <taxon>Pinaceae</taxon>
        <taxon>Picea</taxon>
    </lineage>
</organism>